<reference evidence="2 3" key="2">
    <citation type="journal article" date="2012" name="PLoS ONE">
        <title>An ancient pathway combining carbon dioxide fixation with the generation and utilization of a sodium ion gradient for ATP synthesis.</title>
        <authorList>
            <person name="Poehlein A."/>
            <person name="Schmidt S."/>
            <person name="Kaster A.K."/>
            <person name="Goenrich M."/>
            <person name="Vollmers J."/>
            <person name="Thurmer A."/>
            <person name="Bertsch J."/>
            <person name="Schuchmann K."/>
            <person name="Voigt B."/>
            <person name="Hecker M."/>
            <person name="Daniel R."/>
            <person name="Thauer R.K."/>
            <person name="Gottschalk G."/>
            <person name="Muller V."/>
        </authorList>
    </citation>
    <scope>NUCLEOTIDE SEQUENCE [LARGE SCALE GENOMIC DNA]</scope>
    <source>
        <strain evidence="3">ATCC 29683 / DSM 1030 / JCM 2381 / KCTC 1655 / WB1</strain>
    </source>
</reference>
<sequence>MFRAKLGPKLMAVSQLPTILKKGGQNLKRILAIIPMIICILYAFLPICKIVAAIGGYDFVLNNYPISMIVLALISIVAVVSLNVLKISLSKTQAVFSALMLPLSAINGLLYIYQSNWKLTIIFVLICCGCSIVMLAKFSSPFILKIVSAVLSMLLIVLLLFLAFVDFIFEDFGSNTVMKSLASPQNTYTVDVIDSDQGGLGGATLVDVNYNNKTVNFFFGKFSKFPLRIYTGKWGEFEKMQISWKDEHNLIINGIKYYLDD</sequence>
<dbReference type="HOGENOM" id="CLU_1064058_0_0_9"/>
<dbReference type="AlphaFoldDB" id="H6LBJ2"/>
<feature type="transmembrane region" description="Helical" evidence="1">
    <location>
        <begin position="30"/>
        <end position="54"/>
    </location>
</feature>
<keyword evidence="1" id="KW-1133">Transmembrane helix</keyword>
<evidence type="ECO:0000313" key="3">
    <source>
        <dbReference type="Proteomes" id="UP000007177"/>
    </source>
</evidence>
<gene>
    <name evidence="2" type="ordered locus">Awo_c33870</name>
</gene>
<dbReference type="KEGG" id="awo:Awo_c33870"/>
<dbReference type="Proteomes" id="UP000007177">
    <property type="component" value="Chromosome"/>
</dbReference>
<keyword evidence="1 2" id="KW-0812">Transmembrane</keyword>
<organism evidence="2 3">
    <name type="scientific">Acetobacterium woodii (strain ATCC 29683 / DSM 1030 / JCM 2381 / KCTC 1655 / WB1)</name>
    <dbReference type="NCBI Taxonomy" id="931626"/>
    <lineage>
        <taxon>Bacteria</taxon>
        <taxon>Bacillati</taxon>
        <taxon>Bacillota</taxon>
        <taxon>Clostridia</taxon>
        <taxon>Eubacteriales</taxon>
        <taxon>Eubacteriaceae</taxon>
        <taxon>Acetobacterium</taxon>
    </lineage>
</organism>
<feature type="transmembrane region" description="Helical" evidence="1">
    <location>
        <begin position="119"/>
        <end position="136"/>
    </location>
</feature>
<feature type="transmembrane region" description="Helical" evidence="1">
    <location>
        <begin position="66"/>
        <end position="85"/>
    </location>
</feature>
<protein>
    <submittedName>
        <fullName evidence="2">Putative transmembrane protein</fullName>
    </submittedName>
</protein>
<accession>H6LBJ2</accession>
<evidence type="ECO:0000313" key="2">
    <source>
        <dbReference type="EMBL" id="AFA50115.1"/>
    </source>
</evidence>
<feature type="transmembrane region" description="Helical" evidence="1">
    <location>
        <begin position="94"/>
        <end position="113"/>
    </location>
</feature>
<evidence type="ECO:0000256" key="1">
    <source>
        <dbReference type="SAM" id="Phobius"/>
    </source>
</evidence>
<proteinExistence type="predicted"/>
<keyword evidence="1" id="KW-0472">Membrane</keyword>
<keyword evidence="3" id="KW-1185">Reference proteome</keyword>
<feature type="transmembrane region" description="Helical" evidence="1">
    <location>
        <begin position="143"/>
        <end position="169"/>
    </location>
</feature>
<name>H6LBJ2_ACEWD</name>
<dbReference type="EMBL" id="CP002987">
    <property type="protein sequence ID" value="AFA50115.1"/>
    <property type="molecule type" value="Genomic_DNA"/>
</dbReference>
<reference evidence="3" key="1">
    <citation type="submission" date="2011-07" db="EMBL/GenBank/DDBJ databases">
        <title>Complete genome sequence of Acetobacterium woodii.</title>
        <authorList>
            <person name="Poehlein A."/>
            <person name="Schmidt S."/>
            <person name="Kaster A.-K."/>
            <person name="Goenrich M."/>
            <person name="Vollmers J."/>
            <person name="Thuermer A."/>
            <person name="Gottschalk G."/>
            <person name="Thauer R.K."/>
            <person name="Daniel R."/>
            <person name="Mueller V."/>
        </authorList>
    </citation>
    <scope>NUCLEOTIDE SEQUENCE [LARGE SCALE GENOMIC DNA]</scope>
    <source>
        <strain evidence="3">ATCC 29683 / DSM 1030 / JCM 2381 / KCTC 1655 / WB1</strain>
    </source>
</reference>